<protein>
    <submittedName>
        <fullName evidence="1">Uncharacterized protein</fullName>
    </submittedName>
</protein>
<proteinExistence type="predicted"/>
<reference evidence="1" key="1">
    <citation type="submission" date="2020-02" db="EMBL/GenBank/DDBJ databases">
        <authorList>
            <person name="Meier V. D."/>
        </authorList>
    </citation>
    <scope>NUCLEOTIDE SEQUENCE</scope>
    <source>
        <strain evidence="1">AVDCRST_MAG59</strain>
    </source>
</reference>
<name>A0A6J4VHX8_9BACT</name>
<accession>A0A6J4VHX8</accession>
<dbReference type="EMBL" id="CADCWF010000326">
    <property type="protein sequence ID" value="CAA9578639.1"/>
    <property type="molecule type" value="Genomic_DNA"/>
</dbReference>
<organism evidence="1">
    <name type="scientific">uncultured Thermomicrobiales bacterium</name>
    <dbReference type="NCBI Taxonomy" id="1645740"/>
    <lineage>
        <taxon>Bacteria</taxon>
        <taxon>Pseudomonadati</taxon>
        <taxon>Thermomicrobiota</taxon>
        <taxon>Thermomicrobia</taxon>
        <taxon>Thermomicrobiales</taxon>
        <taxon>environmental samples</taxon>
    </lineage>
</organism>
<gene>
    <name evidence="1" type="ORF">AVDCRST_MAG59-4391</name>
</gene>
<evidence type="ECO:0000313" key="1">
    <source>
        <dbReference type="EMBL" id="CAA9578639.1"/>
    </source>
</evidence>
<dbReference type="AlphaFoldDB" id="A0A6J4VHX8"/>
<sequence>MERPRIPVRLGPLILGPLRRFNPSLDADLRRTEWGMPHKPE</sequence>